<dbReference type="InterPro" id="IPR045021">
    <property type="entry name" value="PSI1/2/3"/>
</dbReference>
<dbReference type="PANTHER" id="PTHR31730">
    <property type="entry name" value="OS01G0873900 PROTEIN"/>
    <property type="match status" value="1"/>
</dbReference>
<feature type="region of interest" description="Disordered" evidence="1">
    <location>
        <begin position="75"/>
        <end position="105"/>
    </location>
</feature>
<dbReference type="InterPro" id="IPR021864">
    <property type="entry name" value="DUF3475"/>
</dbReference>
<evidence type="ECO:0000259" key="2">
    <source>
        <dbReference type="Pfam" id="PF05003"/>
    </source>
</evidence>
<sequence length="641" mass="70765">MGGLCSKVSAVDKSPSDTAFGRNQVADHEPGASLELEKPPVSGKAAAPAKRLDEQQQQSFSFLESVVPGVAFHARANASGETGPRTSPQLTRSMSQRDDVGKAKAGAEKVSEVSSILGRASTVGLEKAVEVLDTLGSSMTSLNSSRGFVSSSAAKGNKISMLAFEMANTIVKGSNLMHSLSELIIKHLKEVVLHSEGVQHLISKDFDELLKMAAADKREELEVFTKEVIRFGNRCKDPQWHNLDRYFEKLASELAPRSYLKGKAESVMQKLVTCVQNTVELYHELHALDLLEHDYRLKQKEQDGLSLRGDSLDILKQAVKVQSKHVKSLKNKSLWSKNLEEDPAQAASSQASFPIIVFQGLNITFFSQVVVKLVDIVHFLHLEIYNAFGRPDKEEPQERGKHHNRLGPAGLVLHYASIINQIDNLVSQSCAMPPNARDALYHSLPPIIKSALRYKLQSFEVKEELTASQIKAEMEKTLWWLVPLASNTNKAYHGFGWVGELANTGSEMNCKLSGQKDMSRIETLYHADKEKTEALILELVVWLHHLISKSRHASGGVRSPIKSPVSSPTQNGAAITLLPGKTKNSPPILTQEDQDMLRDVKYRKFVPGISKSQEFDIKSSHSKRSRLSKSNSQSPASGNRK</sequence>
<evidence type="ECO:0000313" key="4">
    <source>
        <dbReference type="EMBL" id="PWZ18605.1"/>
    </source>
</evidence>
<dbReference type="Pfam" id="PF11961">
    <property type="entry name" value="DUF3475"/>
    <property type="match status" value="1"/>
</dbReference>
<dbReference type="PANTHER" id="PTHR31730:SF38">
    <property type="entry name" value="OS05G0430300 PROTEIN"/>
    <property type="match status" value="1"/>
</dbReference>
<name>A0A3L6ECX4_MAIZE</name>
<comment type="caution">
    <text evidence="4">The sequence shown here is derived from an EMBL/GenBank/DDBJ whole genome shotgun (WGS) entry which is preliminary data.</text>
</comment>
<feature type="compositionally biased region" description="Polar residues" evidence="1">
    <location>
        <begin position="564"/>
        <end position="573"/>
    </location>
</feature>
<feature type="region of interest" description="Disordered" evidence="1">
    <location>
        <begin position="1"/>
        <end position="51"/>
    </location>
</feature>
<protein>
    <submittedName>
        <fullName evidence="4">Uncharacterized protein</fullName>
    </submittedName>
</protein>
<dbReference type="Proteomes" id="UP000251960">
    <property type="component" value="Chromosome 6"/>
</dbReference>
<dbReference type="ExpressionAtlas" id="A0A3L6ECX4">
    <property type="expression patterns" value="baseline and differential"/>
</dbReference>
<evidence type="ECO:0000313" key="5">
    <source>
        <dbReference type="Proteomes" id="UP000251960"/>
    </source>
</evidence>
<feature type="compositionally biased region" description="Basic and acidic residues" evidence="1">
    <location>
        <begin position="95"/>
        <end position="105"/>
    </location>
</feature>
<feature type="domain" description="DUF668" evidence="2">
    <location>
        <begin position="405"/>
        <end position="490"/>
    </location>
</feature>
<dbReference type="AlphaFoldDB" id="A0A3L6ECX4"/>
<reference evidence="4 5" key="1">
    <citation type="journal article" date="2018" name="Nat. Genet.">
        <title>Extensive intraspecific gene order and gene structural variations between Mo17 and other maize genomes.</title>
        <authorList>
            <person name="Sun S."/>
            <person name="Zhou Y."/>
            <person name="Chen J."/>
            <person name="Shi J."/>
            <person name="Zhao H."/>
            <person name="Zhao H."/>
            <person name="Song W."/>
            <person name="Zhang M."/>
            <person name="Cui Y."/>
            <person name="Dong X."/>
            <person name="Liu H."/>
            <person name="Ma X."/>
            <person name="Jiao Y."/>
            <person name="Wang B."/>
            <person name="Wei X."/>
            <person name="Stein J.C."/>
            <person name="Glaubitz J.C."/>
            <person name="Lu F."/>
            <person name="Yu G."/>
            <person name="Liang C."/>
            <person name="Fengler K."/>
            <person name="Li B."/>
            <person name="Rafalski A."/>
            <person name="Schnable P.S."/>
            <person name="Ware D.H."/>
            <person name="Buckler E.S."/>
            <person name="Lai J."/>
        </authorList>
    </citation>
    <scope>NUCLEOTIDE SEQUENCE [LARGE SCALE GENOMIC DNA]</scope>
    <source>
        <strain evidence="5">cv. Missouri 17</strain>
        <tissue evidence="4">Seedling</tissue>
    </source>
</reference>
<feature type="region of interest" description="Disordered" evidence="1">
    <location>
        <begin position="613"/>
        <end position="641"/>
    </location>
</feature>
<dbReference type="InterPro" id="IPR007700">
    <property type="entry name" value="DUF668"/>
</dbReference>
<organism evidence="4">
    <name type="scientific">Zea mays</name>
    <name type="common">Maize</name>
    <dbReference type="NCBI Taxonomy" id="4577"/>
    <lineage>
        <taxon>Eukaryota</taxon>
        <taxon>Viridiplantae</taxon>
        <taxon>Streptophyta</taxon>
        <taxon>Embryophyta</taxon>
        <taxon>Tracheophyta</taxon>
        <taxon>Spermatophyta</taxon>
        <taxon>Magnoliopsida</taxon>
        <taxon>Liliopsida</taxon>
        <taxon>Poales</taxon>
        <taxon>Poaceae</taxon>
        <taxon>PACMAD clade</taxon>
        <taxon>Panicoideae</taxon>
        <taxon>Andropogonodae</taxon>
        <taxon>Andropogoneae</taxon>
        <taxon>Tripsacinae</taxon>
        <taxon>Zea</taxon>
    </lineage>
</organism>
<dbReference type="EMBL" id="NCVQ01000007">
    <property type="protein sequence ID" value="PWZ18606.1"/>
    <property type="molecule type" value="Genomic_DNA"/>
</dbReference>
<dbReference type="Pfam" id="PF05003">
    <property type="entry name" value="DUF668"/>
    <property type="match status" value="1"/>
</dbReference>
<accession>A0A3L6EC43</accession>
<dbReference type="EMBL" id="NCVQ01000007">
    <property type="protein sequence ID" value="PWZ18605.1"/>
    <property type="molecule type" value="Genomic_DNA"/>
</dbReference>
<dbReference type="GO" id="GO:0045927">
    <property type="term" value="P:positive regulation of growth"/>
    <property type="evidence" value="ECO:0007669"/>
    <property type="project" value="InterPro"/>
</dbReference>
<evidence type="ECO:0000256" key="1">
    <source>
        <dbReference type="SAM" id="MobiDB-lite"/>
    </source>
</evidence>
<gene>
    <name evidence="4" type="ORF">Zm00014a_035141</name>
</gene>
<feature type="compositionally biased region" description="Polar residues" evidence="1">
    <location>
        <begin position="84"/>
        <end position="94"/>
    </location>
</feature>
<feature type="region of interest" description="Disordered" evidence="1">
    <location>
        <begin position="553"/>
        <end position="589"/>
    </location>
</feature>
<evidence type="ECO:0000259" key="3">
    <source>
        <dbReference type="Pfam" id="PF11961"/>
    </source>
</evidence>
<accession>A0A3L6ECX4</accession>
<feature type="domain" description="DUF3475" evidence="3">
    <location>
        <begin position="162"/>
        <end position="217"/>
    </location>
</feature>
<proteinExistence type="predicted"/>
<feature type="compositionally biased region" description="Basic and acidic residues" evidence="1">
    <location>
        <begin position="25"/>
        <end position="38"/>
    </location>
</feature>